<reference evidence="12" key="1">
    <citation type="submission" date="2021-02" db="EMBL/GenBank/DDBJ databases">
        <authorList>
            <person name="Dougan E. K."/>
            <person name="Rhodes N."/>
            <person name="Thang M."/>
            <person name="Chan C."/>
        </authorList>
    </citation>
    <scope>NUCLEOTIDE SEQUENCE</scope>
</reference>
<dbReference type="PANTHER" id="PTHR43105">
    <property type="entry name" value="RESPIRATORY NITRATE REDUCTASE"/>
    <property type="match status" value="1"/>
</dbReference>
<name>A0A812KEE5_9DINO</name>
<dbReference type="GO" id="GO:0051539">
    <property type="term" value="F:4 iron, 4 sulfur cluster binding"/>
    <property type="evidence" value="ECO:0007669"/>
    <property type="project" value="UniProtKB-KW"/>
</dbReference>
<comment type="similarity">
    <text evidence="2">Belongs to the complex I 75 kDa subunit family.</text>
</comment>
<evidence type="ECO:0000313" key="13">
    <source>
        <dbReference type="Proteomes" id="UP000601435"/>
    </source>
</evidence>
<dbReference type="InterPro" id="IPR000283">
    <property type="entry name" value="NADH_UbQ_OxRdtase_75kDa_su_CS"/>
</dbReference>
<dbReference type="PROSITE" id="PS51669">
    <property type="entry name" value="4FE4S_MOW_BIS_MGD"/>
    <property type="match status" value="1"/>
</dbReference>
<keyword evidence="13" id="KW-1185">Reference proteome</keyword>
<keyword evidence="4" id="KW-0479">Metal-binding</keyword>
<dbReference type="PANTHER" id="PTHR43105:SF13">
    <property type="entry name" value="NADH-UBIQUINONE OXIDOREDUCTASE 75 KDA SUBUNIT, MITOCHONDRIAL"/>
    <property type="match status" value="1"/>
</dbReference>
<evidence type="ECO:0000256" key="2">
    <source>
        <dbReference type="ARBA" id="ARBA00005404"/>
    </source>
</evidence>
<dbReference type="GO" id="GO:0016020">
    <property type="term" value="C:membrane"/>
    <property type="evidence" value="ECO:0007669"/>
    <property type="project" value="InterPro"/>
</dbReference>
<evidence type="ECO:0000259" key="11">
    <source>
        <dbReference type="PROSITE" id="PS51839"/>
    </source>
</evidence>
<evidence type="ECO:0000256" key="8">
    <source>
        <dbReference type="ARBA" id="ARBA00023027"/>
    </source>
</evidence>
<dbReference type="Pfam" id="PF22151">
    <property type="entry name" value="Fer4_NDSU1"/>
    <property type="match status" value="1"/>
</dbReference>
<evidence type="ECO:0000256" key="6">
    <source>
        <dbReference type="ARBA" id="ARBA00023004"/>
    </source>
</evidence>
<dbReference type="SUPFAM" id="SSF53706">
    <property type="entry name" value="Formate dehydrogenase/DMSO reductase, domains 1-3"/>
    <property type="match status" value="1"/>
</dbReference>
<keyword evidence="3" id="KW-0004">4Fe-4S</keyword>
<accession>A0A812KEE5</accession>
<dbReference type="GO" id="GO:0042773">
    <property type="term" value="P:ATP synthesis coupled electron transport"/>
    <property type="evidence" value="ECO:0007669"/>
    <property type="project" value="InterPro"/>
</dbReference>
<dbReference type="FunFam" id="3.30.70.20:FF:000002">
    <property type="entry name" value="NADH-ubiquinone oxidoreductase 75 kDa subunit"/>
    <property type="match status" value="1"/>
</dbReference>
<dbReference type="SUPFAM" id="SSF54862">
    <property type="entry name" value="4Fe-4S ferredoxins"/>
    <property type="match status" value="1"/>
</dbReference>
<evidence type="ECO:0000256" key="1">
    <source>
        <dbReference type="ARBA" id="ARBA00001966"/>
    </source>
</evidence>
<dbReference type="AlphaFoldDB" id="A0A812KEE5"/>
<comment type="cofactor">
    <cofactor evidence="9">
        <name>[2Fe-2S] cluster</name>
        <dbReference type="ChEBI" id="CHEBI:190135"/>
    </cofactor>
</comment>
<evidence type="ECO:0000259" key="10">
    <source>
        <dbReference type="PROSITE" id="PS51669"/>
    </source>
</evidence>
<dbReference type="GO" id="GO:0051537">
    <property type="term" value="F:2 iron, 2 sulfur cluster binding"/>
    <property type="evidence" value="ECO:0007669"/>
    <property type="project" value="UniProtKB-KW"/>
</dbReference>
<feature type="domain" description="4Fe-4S His(Cys)3-ligated-type" evidence="11">
    <location>
        <begin position="8"/>
        <end position="47"/>
    </location>
</feature>
<dbReference type="EMBL" id="CAJNJA010007264">
    <property type="protein sequence ID" value="CAE7222524.1"/>
    <property type="molecule type" value="Genomic_DNA"/>
</dbReference>
<dbReference type="Pfam" id="PF10588">
    <property type="entry name" value="NADH-G_4Fe-4S_3"/>
    <property type="match status" value="1"/>
</dbReference>
<dbReference type="InterPro" id="IPR019574">
    <property type="entry name" value="NADH_UbQ_OxRdtase_Gsu_4Fe4S-bd"/>
</dbReference>
<dbReference type="Gene3D" id="3.30.70.20">
    <property type="match status" value="1"/>
</dbReference>
<evidence type="ECO:0000256" key="3">
    <source>
        <dbReference type="ARBA" id="ARBA00022485"/>
    </source>
</evidence>
<keyword evidence="5" id="KW-1278">Translocase</keyword>
<dbReference type="PROSITE" id="PS00643">
    <property type="entry name" value="COMPLEX1_75K_3"/>
    <property type="match status" value="1"/>
</dbReference>
<gene>
    <name evidence="12" type="primary">nqo3</name>
    <name evidence="12" type="ORF">SNEC2469_LOCUS2927</name>
</gene>
<keyword evidence="8" id="KW-0520">NAD</keyword>
<dbReference type="Proteomes" id="UP000601435">
    <property type="component" value="Unassembled WGS sequence"/>
</dbReference>
<dbReference type="InterPro" id="IPR006656">
    <property type="entry name" value="Mopterin_OxRdtase"/>
</dbReference>
<dbReference type="GO" id="GO:0008137">
    <property type="term" value="F:NADH dehydrogenase (ubiquinone) activity"/>
    <property type="evidence" value="ECO:0007669"/>
    <property type="project" value="InterPro"/>
</dbReference>
<dbReference type="GO" id="GO:0046872">
    <property type="term" value="F:metal ion binding"/>
    <property type="evidence" value="ECO:0007669"/>
    <property type="project" value="UniProtKB-KW"/>
</dbReference>
<evidence type="ECO:0000313" key="12">
    <source>
        <dbReference type="EMBL" id="CAE7222524.1"/>
    </source>
</evidence>
<keyword evidence="6" id="KW-0408">Iron</keyword>
<dbReference type="GO" id="GO:0016491">
    <property type="term" value="F:oxidoreductase activity"/>
    <property type="evidence" value="ECO:0007669"/>
    <property type="project" value="InterPro"/>
</dbReference>
<dbReference type="Gene3D" id="3.40.50.740">
    <property type="match status" value="1"/>
</dbReference>
<evidence type="ECO:0000256" key="4">
    <source>
        <dbReference type="ARBA" id="ARBA00022723"/>
    </source>
</evidence>
<keyword evidence="7" id="KW-0411">Iron-sulfur</keyword>
<dbReference type="Pfam" id="PF00384">
    <property type="entry name" value="Molybdopterin"/>
    <property type="match status" value="1"/>
</dbReference>
<evidence type="ECO:0000256" key="7">
    <source>
        <dbReference type="ARBA" id="ARBA00023014"/>
    </source>
</evidence>
<feature type="domain" description="4Fe-4S Mo/W bis-MGD-type" evidence="10">
    <location>
        <begin position="145"/>
        <end position="201"/>
    </location>
</feature>
<sequence length="461" mass="51077">VVYTDSPKAIANQKSVMEYLLINHPLDCPVCDQAGECSLQDYSYEYGRGVSRFEETKVKQPKKDLGPNVYLYSDRCIMCSRCVRFTREVSGTAELMVEGRGNQEQIDVFPGQALDNEIASNVIDLCPVGALLDKDFLFAQRVWFLKSAPSIDGITASGDNILIEHNNGQVYRIKPRTNMDVNKWWISDEIRYTWKFVHDENRLSAPIIEKFDTRVPTEWPRAVETAVEGLRGKNVLCVVSPMLSCEEAYLLARAAKAIADDVTFAVGPIPRQGEDKTFPGGYTIYAEKAPNARGVRRVLEAIAGSNVMDYEAISRRASEFSGAIITGNYPSDWATDAMVSLAKSAFSVLIDTLPSKLSETANVVLPGATWTEKAGVFENVAGRLQAFEQAIPVHDGAKQEGQIALDLYATANDIDRPERINAANVRREMASEYPALSALETDVHYPSVEAKQEPDMQVVEL</sequence>
<dbReference type="PROSITE" id="PS51839">
    <property type="entry name" value="4FE4S_HC3"/>
    <property type="match status" value="1"/>
</dbReference>
<dbReference type="InterPro" id="IPR050123">
    <property type="entry name" value="Prok_molybdopt-oxidoreductase"/>
</dbReference>
<protein>
    <submittedName>
        <fullName evidence="12">Nqo3 protein</fullName>
    </submittedName>
</protein>
<proteinExistence type="inferred from homology"/>
<dbReference type="OrthoDB" id="10249365at2759"/>
<dbReference type="SMART" id="SM00929">
    <property type="entry name" value="NADH-G_4Fe-4S_3"/>
    <property type="match status" value="1"/>
</dbReference>
<dbReference type="InterPro" id="IPR054351">
    <property type="entry name" value="NADH_UbQ_OxRdtase_ferredoxin"/>
</dbReference>
<comment type="caution">
    <text evidence="12">The sequence shown here is derived from an EMBL/GenBank/DDBJ whole genome shotgun (WGS) entry which is preliminary data.</text>
</comment>
<dbReference type="Gene3D" id="3.10.20.740">
    <property type="match status" value="1"/>
</dbReference>
<feature type="non-terminal residue" evidence="12">
    <location>
        <position position="1"/>
    </location>
</feature>
<comment type="cofactor">
    <cofactor evidence="1">
        <name>[4Fe-4S] cluster</name>
        <dbReference type="ChEBI" id="CHEBI:49883"/>
    </cofactor>
</comment>
<dbReference type="InterPro" id="IPR006963">
    <property type="entry name" value="Mopterin_OxRdtase_4Fe-4S_dom"/>
</dbReference>
<organism evidence="12 13">
    <name type="scientific">Symbiodinium necroappetens</name>
    <dbReference type="NCBI Taxonomy" id="1628268"/>
    <lineage>
        <taxon>Eukaryota</taxon>
        <taxon>Sar</taxon>
        <taxon>Alveolata</taxon>
        <taxon>Dinophyceae</taxon>
        <taxon>Suessiales</taxon>
        <taxon>Symbiodiniaceae</taxon>
        <taxon>Symbiodinium</taxon>
    </lineage>
</organism>
<dbReference type="Pfam" id="PF22117">
    <property type="entry name" value="Fer4_Nqo3"/>
    <property type="match status" value="1"/>
</dbReference>
<evidence type="ECO:0000256" key="5">
    <source>
        <dbReference type="ARBA" id="ARBA00022967"/>
    </source>
</evidence>
<evidence type="ECO:0000256" key="9">
    <source>
        <dbReference type="ARBA" id="ARBA00034078"/>
    </source>
</evidence>